<feature type="compositionally biased region" description="Basic and acidic residues" evidence="1">
    <location>
        <begin position="25"/>
        <end position="49"/>
    </location>
</feature>
<feature type="region of interest" description="Disordered" evidence="1">
    <location>
        <begin position="1"/>
        <end position="55"/>
    </location>
</feature>
<organism evidence="2 3">
    <name type="scientific">Pelobates cultripes</name>
    <name type="common">Western spadefoot toad</name>
    <dbReference type="NCBI Taxonomy" id="61616"/>
    <lineage>
        <taxon>Eukaryota</taxon>
        <taxon>Metazoa</taxon>
        <taxon>Chordata</taxon>
        <taxon>Craniata</taxon>
        <taxon>Vertebrata</taxon>
        <taxon>Euteleostomi</taxon>
        <taxon>Amphibia</taxon>
        <taxon>Batrachia</taxon>
        <taxon>Anura</taxon>
        <taxon>Pelobatoidea</taxon>
        <taxon>Pelobatidae</taxon>
        <taxon>Pelobates</taxon>
    </lineage>
</organism>
<protein>
    <submittedName>
        <fullName evidence="2">Uncharacterized protein</fullName>
    </submittedName>
</protein>
<feature type="non-terminal residue" evidence="2">
    <location>
        <position position="55"/>
    </location>
</feature>
<feature type="compositionally biased region" description="Basic and acidic residues" evidence="1">
    <location>
        <begin position="1"/>
        <end position="18"/>
    </location>
</feature>
<gene>
    <name evidence="2" type="ORF">PECUL_23A024380</name>
</gene>
<reference evidence="2" key="1">
    <citation type="submission" date="2022-03" db="EMBL/GenBank/DDBJ databases">
        <authorList>
            <person name="Alioto T."/>
            <person name="Alioto T."/>
            <person name="Gomez Garrido J."/>
        </authorList>
    </citation>
    <scope>NUCLEOTIDE SEQUENCE</scope>
</reference>
<dbReference type="AlphaFoldDB" id="A0AAD1TKN6"/>
<dbReference type="Proteomes" id="UP001295444">
    <property type="component" value="Chromosome 14"/>
</dbReference>
<keyword evidence="3" id="KW-1185">Reference proteome</keyword>
<proteinExistence type="predicted"/>
<name>A0AAD1TKN6_PELCU</name>
<accession>A0AAD1TKN6</accession>
<sequence length="55" mass="5929">MPMEVRDGGDSLHEESARSTKGKVRKGEGTEMSRKGHQGAERGSKELEGAARSTK</sequence>
<evidence type="ECO:0000313" key="3">
    <source>
        <dbReference type="Proteomes" id="UP001295444"/>
    </source>
</evidence>
<evidence type="ECO:0000313" key="2">
    <source>
        <dbReference type="EMBL" id="CAH2329348.1"/>
    </source>
</evidence>
<dbReference type="EMBL" id="OW240925">
    <property type="protein sequence ID" value="CAH2329348.1"/>
    <property type="molecule type" value="Genomic_DNA"/>
</dbReference>
<evidence type="ECO:0000256" key="1">
    <source>
        <dbReference type="SAM" id="MobiDB-lite"/>
    </source>
</evidence>